<keyword evidence="2" id="KW-1185">Reference proteome</keyword>
<protein>
    <submittedName>
        <fullName evidence="1">Uncharacterized protein</fullName>
    </submittedName>
</protein>
<evidence type="ECO:0000313" key="1">
    <source>
        <dbReference type="EMBL" id="MBB5753363.1"/>
    </source>
</evidence>
<gene>
    <name evidence="1" type="ORF">GGQ63_002429</name>
</gene>
<dbReference type="Proteomes" id="UP000523821">
    <property type="component" value="Unassembled WGS sequence"/>
</dbReference>
<evidence type="ECO:0000313" key="2">
    <source>
        <dbReference type="Proteomes" id="UP000523821"/>
    </source>
</evidence>
<dbReference type="AlphaFoldDB" id="A0A7W9FME4"/>
<dbReference type="RefSeq" id="WP_183856095.1">
    <property type="nucleotide sequence ID" value="NZ_JACHOO010000004.1"/>
</dbReference>
<reference evidence="1 2" key="1">
    <citation type="submission" date="2020-08" db="EMBL/GenBank/DDBJ databases">
        <title>Genomic Encyclopedia of Type Strains, Phase IV (KMG-IV): sequencing the most valuable type-strain genomes for metagenomic binning, comparative biology and taxonomic classification.</title>
        <authorList>
            <person name="Goeker M."/>
        </authorList>
    </citation>
    <scope>NUCLEOTIDE SEQUENCE [LARGE SCALE GENOMIC DNA]</scope>
    <source>
        <strain evidence="1 2">DSM 16268</strain>
    </source>
</reference>
<proteinExistence type="predicted"/>
<dbReference type="EMBL" id="JACHOO010000004">
    <property type="protein sequence ID" value="MBB5753363.1"/>
    <property type="molecule type" value="Genomic_DNA"/>
</dbReference>
<accession>A0A7W9FME4</accession>
<name>A0A7W9FME4_9HYPH</name>
<organism evidence="1 2">
    <name type="scientific">Prosthecomicrobium pneumaticum</name>
    <dbReference type="NCBI Taxonomy" id="81895"/>
    <lineage>
        <taxon>Bacteria</taxon>
        <taxon>Pseudomonadati</taxon>
        <taxon>Pseudomonadota</taxon>
        <taxon>Alphaproteobacteria</taxon>
        <taxon>Hyphomicrobiales</taxon>
        <taxon>Kaistiaceae</taxon>
        <taxon>Prosthecomicrobium</taxon>
    </lineage>
</organism>
<sequence length="107" mass="11788">MDSLAETLSSAEIETVRRALKATVEGSFFPDWEFETLIGVDRGTVQQVHEDWPIQTVDQAEFSCAVIGSMNSLIGYPHGKDDELAIYVPEGRSAIQEAMQRLTSLGV</sequence>
<comment type="caution">
    <text evidence="1">The sequence shown here is derived from an EMBL/GenBank/DDBJ whole genome shotgun (WGS) entry which is preliminary data.</text>
</comment>